<dbReference type="InterPro" id="IPR050624">
    <property type="entry name" value="HTH-type_Tx_Regulator"/>
</dbReference>
<evidence type="ECO:0000256" key="3">
    <source>
        <dbReference type="PROSITE-ProRule" id="PRU00335"/>
    </source>
</evidence>
<dbReference type="PROSITE" id="PS50977">
    <property type="entry name" value="HTH_TETR_2"/>
    <property type="match status" value="1"/>
</dbReference>
<reference evidence="5 6" key="1">
    <citation type="submission" date="2023-10" db="EMBL/GenBank/DDBJ databases">
        <title>Niallia locisalis sp.nov. isolated from a salt pond sample.</title>
        <authorList>
            <person name="Li X.-J."/>
            <person name="Dong L."/>
        </authorList>
    </citation>
    <scope>NUCLEOTIDE SEQUENCE [LARGE SCALE GENOMIC DNA]</scope>
    <source>
        <strain evidence="5 6">DSM 29761</strain>
    </source>
</reference>
<dbReference type="InterPro" id="IPR001647">
    <property type="entry name" value="HTH_TetR"/>
</dbReference>
<dbReference type="InterPro" id="IPR009057">
    <property type="entry name" value="Homeodomain-like_sf"/>
</dbReference>
<accession>A0ABZ2CKS2</accession>
<keyword evidence="6" id="KW-1185">Reference proteome</keyword>
<evidence type="ECO:0000256" key="2">
    <source>
        <dbReference type="ARBA" id="ARBA00023125"/>
    </source>
</evidence>
<proteinExistence type="predicted"/>
<keyword evidence="1" id="KW-0678">Repressor</keyword>
<sequence length="190" mass="22108">MARERKFSKEELFHVTKELLLLHGYEGFSFSLLAEHLDVSRGTIYKYYTNKEELVTDYMIHEMNQFLVELRKIEQYSGFDAQFDYLLDIILKKSEIHRFIGMSAQIPTGTNESVKKNKQALDKLHIDMYGYLQSFIQLGKDESKLQPHLANGLMLGFIFQSVAIPNHFGIPHSEWVQSIKEIISHGMFVS</sequence>
<dbReference type="RefSeq" id="WP_338450605.1">
    <property type="nucleotide sequence ID" value="NZ_CP137640.1"/>
</dbReference>
<name>A0ABZ2CKS2_9BACI</name>
<dbReference type="Proteomes" id="UP001357223">
    <property type="component" value="Chromosome"/>
</dbReference>
<feature type="DNA-binding region" description="H-T-H motif" evidence="3">
    <location>
        <begin position="29"/>
        <end position="48"/>
    </location>
</feature>
<gene>
    <name evidence="5" type="ORF">R4Z09_01205</name>
</gene>
<dbReference type="SUPFAM" id="SSF46689">
    <property type="entry name" value="Homeodomain-like"/>
    <property type="match status" value="1"/>
</dbReference>
<evidence type="ECO:0000256" key="1">
    <source>
        <dbReference type="ARBA" id="ARBA00022491"/>
    </source>
</evidence>
<dbReference type="Pfam" id="PF00440">
    <property type="entry name" value="TetR_N"/>
    <property type="match status" value="1"/>
</dbReference>
<keyword evidence="2 3" id="KW-0238">DNA-binding</keyword>
<dbReference type="PRINTS" id="PR00455">
    <property type="entry name" value="HTHTETR"/>
</dbReference>
<feature type="domain" description="HTH tetR-type" evidence="4">
    <location>
        <begin position="6"/>
        <end position="66"/>
    </location>
</feature>
<evidence type="ECO:0000259" key="4">
    <source>
        <dbReference type="PROSITE" id="PS50977"/>
    </source>
</evidence>
<dbReference type="EMBL" id="CP137640">
    <property type="protein sequence ID" value="WVX81694.1"/>
    <property type="molecule type" value="Genomic_DNA"/>
</dbReference>
<dbReference type="Gene3D" id="1.10.357.10">
    <property type="entry name" value="Tetracycline Repressor, domain 2"/>
    <property type="match status" value="1"/>
</dbReference>
<dbReference type="PANTHER" id="PTHR43479">
    <property type="entry name" value="ACREF/ENVCD OPERON REPRESSOR-RELATED"/>
    <property type="match status" value="1"/>
</dbReference>
<dbReference type="PANTHER" id="PTHR43479:SF11">
    <property type="entry name" value="ACREF_ENVCD OPERON REPRESSOR-RELATED"/>
    <property type="match status" value="1"/>
</dbReference>
<evidence type="ECO:0000313" key="6">
    <source>
        <dbReference type="Proteomes" id="UP001357223"/>
    </source>
</evidence>
<organism evidence="5 6">
    <name type="scientific">Niallia oryzisoli</name>
    <dbReference type="NCBI Taxonomy" id="1737571"/>
    <lineage>
        <taxon>Bacteria</taxon>
        <taxon>Bacillati</taxon>
        <taxon>Bacillota</taxon>
        <taxon>Bacilli</taxon>
        <taxon>Bacillales</taxon>
        <taxon>Bacillaceae</taxon>
        <taxon>Niallia</taxon>
    </lineage>
</organism>
<evidence type="ECO:0000313" key="5">
    <source>
        <dbReference type="EMBL" id="WVX81694.1"/>
    </source>
</evidence>
<protein>
    <submittedName>
        <fullName evidence="5">TetR/AcrR family transcriptional regulator</fullName>
    </submittedName>
</protein>